<evidence type="ECO:0000256" key="2">
    <source>
        <dbReference type="ARBA" id="ARBA00022737"/>
    </source>
</evidence>
<dbReference type="SUPFAM" id="SSF103647">
    <property type="entry name" value="TSP type-3 repeat"/>
    <property type="match status" value="1"/>
</dbReference>
<keyword evidence="3" id="KW-0106">Calcium</keyword>
<evidence type="ECO:0000256" key="1">
    <source>
        <dbReference type="ARBA" id="ARBA00022729"/>
    </source>
</evidence>
<reference evidence="7 8" key="1">
    <citation type="journal article" date="2013" name="ISME J.">
        <title>Comparative genomics of pathogenic lineages of Vibrio nigripulchritudo identifies virulence-associated traits.</title>
        <authorList>
            <person name="Goudenege D."/>
            <person name="Labreuche Y."/>
            <person name="Krin E."/>
            <person name="Ansquer D."/>
            <person name="Mangenot S."/>
            <person name="Calteau A."/>
            <person name="Medigue C."/>
            <person name="Mazel D."/>
            <person name="Polz M.F."/>
            <person name="Le Roux F."/>
        </authorList>
    </citation>
    <scope>NUCLEOTIDE SEQUENCE [LARGE SCALE GENOMIC DNA]</scope>
    <source>
        <strain evidence="7 8">SOn1</strain>
    </source>
</reference>
<keyword evidence="2" id="KW-0677">Repeat</keyword>
<dbReference type="AlphaFoldDB" id="A0AAV2VJD9"/>
<dbReference type="Pfam" id="PF05345">
    <property type="entry name" value="He_PIG"/>
    <property type="match status" value="1"/>
</dbReference>
<keyword evidence="5" id="KW-0812">Transmembrane</keyword>
<dbReference type="GO" id="GO:0016020">
    <property type="term" value="C:membrane"/>
    <property type="evidence" value="ECO:0007669"/>
    <property type="project" value="InterPro"/>
</dbReference>
<dbReference type="GO" id="GO:0007154">
    <property type="term" value="P:cell communication"/>
    <property type="evidence" value="ECO:0007669"/>
    <property type="project" value="InterPro"/>
</dbReference>
<sequence length="714" mass="76265">MKDAAKATASLAAFTLTVTNVNDAPVITGTPATTIIENAEYRFVPTASDVDANDTLTFNIANMPVWATFDSVTGALSGTPSQTNVGVYTDIQLGVSDGNTTVLLSAFSITVQGDLDGDGIADIHDADIDGDGMSNAFEEQHGLDPRSSSDAHTDLDGDGMSNLEEFLAETDPTQDSVAPVFLADNQRIELNASGLFTKVEVGAVSAHDTKDGVVTVSPQPEFKYLKPGNHSFTFTATDAAGNQVELNQVVAIHPLIAFEQSQRVEEGSEISVAVLLNGESPVYPLVVPFEVTIDSTAQWGRDHTLESGHVVFAEGETEQVIRFQSVQDDVSEGDERIHLAITNVDGSLNVAKSTQHVVTISEHNLAPELEVQITQGQERRTLLSHANGMVTVEALVSDANSKDTHTFEWHLPDELNQHGELGSVVTFDSSLLPVGHHEITVVVTDSGTPALSVTSKHNVVIKPTLAALNAGNDTDGDGMDDVSESYTDNDADGVPNYLDPVSFSGNVIAHEARNHHIYVLQSSVGTKLTLGSRSSNTAHFGVLLKEQDQTFEQDFANNVGGIFDFEIRDLSEPGQSVSVVIPQIRPIPEEAVYRKYSADTGWFDFVEDQHNVLSSVQGEIGYCPAPESGAYEENGQPRPLTAGHWCIKMTIQDGGPNDMDGEANGTIVDPGGVASKTYSDFTVKTGSGAAVNVLLFIILCLGAMLRTGTARRRS</sequence>
<dbReference type="InterPro" id="IPR015919">
    <property type="entry name" value="Cadherin-like_sf"/>
</dbReference>
<evidence type="ECO:0000256" key="3">
    <source>
        <dbReference type="ARBA" id="ARBA00022837"/>
    </source>
</evidence>
<accession>A0AAV2VJD9</accession>
<dbReference type="InterPro" id="IPR053784">
    <property type="entry name" value="Choice_anch_U_dom"/>
</dbReference>
<dbReference type="InterPro" id="IPR038081">
    <property type="entry name" value="CalX-like_sf"/>
</dbReference>
<evidence type="ECO:0000313" key="7">
    <source>
        <dbReference type="EMBL" id="CCO44855.1"/>
    </source>
</evidence>
<keyword evidence="5" id="KW-1133">Transmembrane helix</keyword>
<evidence type="ECO:0000313" key="8">
    <source>
        <dbReference type="Proteomes" id="UP000018211"/>
    </source>
</evidence>
<dbReference type="Gene3D" id="2.60.40.10">
    <property type="entry name" value="Immunoglobulins"/>
    <property type="match status" value="2"/>
</dbReference>
<feature type="transmembrane region" description="Helical" evidence="5">
    <location>
        <begin position="686"/>
        <end position="705"/>
    </location>
</feature>
<organism evidence="7 8">
    <name type="scientific">Vibrio nigripulchritudo SOn1</name>
    <dbReference type="NCBI Taxonomy" id="1238450"/>
    <lineage>
        <taxon>Bacteria</taxon>
        <taxon>Pseudomonadati</taxon>
        <taxon>Pseudomonadota</taxon>
        <taxon>Gammaproteobacteria</taxon>
        <taxon>Vibrionales</taxon>
        <taxon>Vibrionaceae</taxon>
        <taxon>Vibrio</taxon>
    </lineage>
</organism>
<dbReference type="Pfam" id="PF03160">
    <property type="entry name" value="Calx-beta"/>
    <property type="match status" value="1"/>
</dbReference>
<dbReference type="InterPro" id="IPR013783">
    <property type="entry name" value="Ig-like_fold"/>
</dbReference>
<gene>
    <name evidence="7" type="ORF">VIBNISOn1_1270008</name>
</gene>
<dbReference type="InterPro" id="IPR003644">
    <property type="entry name" value="Calx_beta"/>
</dbReference>
<dbReference type="SMART" id="SM00237">
    <property type="entry name" value="Calx_beta"/>
    <property type="match status" value="1"/>
</dbReference>
<feature type="region of interest" description="Disordered" evidence="4">
    <location>
        <begin position="131"/>
        <end position="159"/>
    </location>
</feature>
<dbReference type="Gene3D" id="2.60.40.2030">
    <property type="match status" value="1"/>
</dbReference>
<dbReference type="SUPFAM" id="SSF49313">
    <property type="entry name" value="Cadherin-like"/>
    <property type="match status" value="1"/>
</dbReference>
<name>A0AAV2VJD9_9VIBR</name>
<dbReference type="EMBL" id="CAOF01000032">
    <property type="protein sequence ID" value="CCO44855.1"/>
    <property type="molecule type" value="Genomic_DNA"/>
</dbReference>
<feature type="compositionally biased region" description="Basic and acidic residues" evidence="4">
    <location>
        <begin position="138"/>
        <end position="155"/>
    </location>
</feature>
<proteinExistence type="predicted"/>
<evidence type="ECO:0000256" key="5">
    <source>
        <dbReference type="SAM" id="Phobius"/>
    </source>
</evidence>
<comment type="caution">
    <text evidence="7">The sequence shown here is derived from an EMBL/GenBank/DDBJ whole genome shotgun (WGS) entry which is preliminary data.</text>
</comment>
<dbReference type="SUPFAM" id="SSF141072">
    <property type="entry name" value="CalX-like"/>
    <property type="match status" value="1"/>
</dbReference>
<dbReference type="GO" id="GO:0005509">
    <property type="term" value="F:calcium ion binding"/>
    <property type="evidence" value="ECO:0007669"/>
    <property type="project" value="InterPro"/>
</dbReference>
<dbReference type="InterPro" id="IPR028974">
    <property type="entry name" value="TSP_type-3_rpt"/>
</dbReference>
<evidence type="ECO:0000256" key="4">
    <source>
        <dbReference type="SAM" id="MobiDB-lite"/>
    </source>
</evidence>
<keyword evidence="5" id="KW-0472">Membrane</keyword>
<evidence type="ECO:0000259" key="6">
    <source>
        <dbReference type="SMART" id="SM00237"/>
    </source>
</evidence>
<feature type="domain" description="Calx-beta" evidence="6">
    <location>
        <begin position="239"/>
        <end position="342"/>
    </location>
</feature>
<keyword evidence="1" id="KW-0732">Signal</keyword>
<dbReference type="NCBIfam" id="NF041766">
    <property type="entry name" value="choice_anch_U"/>
    <property type="match status" value="1"/>
</dbReference>
<protein>
    <recommendedName>
        <fullName evidence="6">Calx-beta domain-containing protein</fullName>
    </recommendedName>
</protein>
<dbReference type="Proteomes" id="UP000018211">
    <property type="component" value="Unassembled WGS sequence"/>
</dbReference>